<gene>
    <name evidence="1" type="ORF">GV827_12085</name>
</gene>
<protein>
    <submittedName>
        <fullName evidence="1">SRPBCC family protein</fullName>
    </submittedName>
</protein>
<dbReference type="Gene3D" id="3.30.530.20">
    <property type="match status" value="1"/>
</dbReference>
<proteinExistence type="predicted"/>
<dbReference type="EMBL" id="JAABNT010000006">
    <property type="protein sequence ID" value="NEK23140.1"/>
    <property type="molecule type" value="Genomic_DNA"/>
</dbReference>
<sequence length="155" mass="17966">MKFSTNEDIEAPIDEVFEMFCDFESFERSAMRRGADVQRTDRMTVPGVGMTWRAAFELRGKPRKIDLEMVTFDRPHEIVLESTSPGMVSRTSFELIALSRNRTRIRVELEVKPLNLSARLLVQSLKLAKNSLTKKFKLRVAEHAKVMEERYARQA</sequence>
<keyword evidence="2" id="KW-1185">Reference proteome</keyword>
<dbReference type="CDD" id="cd07812">
    <property type="entry name" value="SRPBCC"/>
    <property type="match status" value="1"/>
</dbReference>
<dbReference type="Proteomes" id="UP000468591">
    <property type="component" value="Unassembled WGS sequence"/>
</dbReference>
<dbReference type="InterPro" id="IPR023393">
    <property type="entry name" value="START-like_dom_sf"/>
</dbReference>
<organism evidence="1 2">
    <name type="scientific">Sulfitobacter sediminilitoris</name>
    <dbReference type="NCBI Taxonomy" id="2698830"/>
    <lineage>
        <taxon>Bacteria</taxon>
        <taxon>Pseudomonadati</taxon>
        <taxon>Pseudomonadota</taxon>
        <taxon>Alphaproteobacteria</taxon>
        <taxon>Rhodobacterales</taxon>
        <taxon>Roseobacteraceae</taxon>
        <taxon>Sulfitobacter</taxon>
    </lineage>
</organism>
<evidence type="ECO:0000313" key="1">
    <source>
        <dbReference type="EMBL" id="NEK23140.1"/>
    </source>
</evidence>
<reference evidence="1 2" key="1">
    <citation type="submission" date="2020-01" db="EMBL/GenBank/DDBJ databases">
        <title>Sulfitobacter sediminilitoris sp. nov., isolated from a tidal flat.</title>
        <authorList>
            <person name="Park S."/>
            <person name="Yoon J.-H."/>
        </authorList>
    </citation>
    <scope>NUCLEOTIDE SEQUENCE [LARGE SCALE GENOMIC DNA]</scope>
    <source>
        <strain evidence="1 2">JBTF-M27</strain>
    </source>
</reference>
<comment type="caution">
    <text evidence="1">The sequence shown here is derived from an EMBL/GenBank/DDBJ whole genome shotgun (WGS) entry which is preliminary data.</text>
</comment>
<dbReference type="SUPFAM" id="SSF55961">
    <property type="entry name" value="Bet v1-like"/>
    <property type="match status" value="1"/>
</dbReference>
<accession>A0A6P0CCS1</accession>
<dbReference type="AlphaFoldDB" id="A0A6P0CCS1"/>
<name>A0A6P0CCS1_9RHOB</name>
<evidence type="ECO:0000313" key="2">
    <source>
        <dbReference type="Proteomes" id="UP000468591"/>
    </source>
</evidence>
<dbReference type="RefSeq" id="WP_164354055.1">
    <property type="nucleotide sequence ID" value="NZ_JAABNT010000006.1"/>
</dbReference>